<accession>A0A0F9JAG7</accession>
<comment type="caution">
    <text evidence="1">The sequence shown here is derived from an EMBL/GenBank/DDBJ whole genome shotgun (WGS) entry which is preliminary data.</text>
</comment>
<evidence type="ECO:0000313" key="1">
    <source>
        <dbReference type="EMBL" id="KKM66573.1"/>
    </source>
</evidence>
<proteinExistence type="predicted"/>
<gene>
    <name evidence="1" type="ORF">LCGC14_1479830</name>
</gene>
<name>A0A0F9JAG7_9ZZZZ</name>
<reference evidence="1" key="1">
    <citation type="journal article" date="2015" name="Nature">
        <title>Complex archaea that bridge the gap between prokaryotes and eukaryotes.</title>
        <authorList>
            <person name="Spang A."/>
            <person name="Saw J.H."/>
            <person name="Jorgensen S.L."/>
            <person name="Zaremba-Niedzwiedzka K."/>
            <person name="Martijn J."/>
            <person name="Lind A.E."/>
            <person name="van Eijk R."/>
            <person name="Schleper C."/>
            <person name="Guy L."/>
            <person name="Ettema T.J."/>
        </authorList>
    </citation>
    <scope>NUCLEOTIDE SEQUENCE</scope>
</reference>
<organism evidence="1">
    <name type="scientific">marine sediment metagenome</name>
    <dbReference type="NCBI Taxonomy" id="412755"/>
    <lineage>
        <taxon>unclassified sequences</taxon>
        <taxon>metagenomes</taxon>
        <taxon>ecological metagenomes</taxon>
    </lineage>
</organism>
<dbReference type="AlphaFoldDB" id="A0A0F9JAG7"/>
<sequence length="80" mass="8715">MVEDFALDFEVKRRVGGDDLAGATPLVEDSEGNFVPESQFTLGGTDDLANAVPIHANSITLDNPELMIEPLNDKLEDKKK</sequence>
<protein>
    <submittedName>
        <fullName evidence="1">Uncharacterized protein</fullName>
    </submittedName>
</protein>
<dbReference type="EMBL" id="LAZR01010502">
    <property type="protein sequence ID" value="KKM66573.1"/>
    <property type="molecule type" value="Genomic_DNA"/>
</dbReference>